<accession>A0ABV2BTS5</accession>
<keyword evidence="2" id="KW-1185">Reference proteome</keyword>
<evidence type="ECO:0000313" key="1">
    <source>
        <dbReference type="EMBL" id="MET1255173.1"/>
    </source>
</evidence>
<dbReference type="InterPro" id="IPR050638">
    <property type="entry name" value="AA-Vitamin_Transporters"/>
</dbReference>
<protein>
    <submittedName>
        <fullName evidence="1">EamA family transporter</fullName>
    </submittedName>
</protein>
<dbReference type="EMBL" id="JBEVCJ010000008">
    <property type="protein sequence ID" value="MET1255173.1"/>
    <property type="molecule type" value="Genomic_DNA"/>
</dbReference>
<gene>
    <name evidence="1" type="ORF">ABVT43_08550</name>
</gene>
<name>A0ABV2BTS5_9GAMM</name>
<dbReference type="Pfam" id="PF00892">
    <property type="entry name" value="EamA"/>
    <property type="match status" value="2"/>
</dbReference>
<dbReference type="PANTHER" id="PTHR32322">
    <property type="entry name" value="INNER MEMBRANE TRANSPORTER"/>
    <property type="match status" value="1"/>
</dbReference>
<dbReference type="Gene3D" id="1.10.3730.20">
    <property type="match status" value="1"/>
</dbReference>
<sequence length="294" mass="31646">MESKKYLILNSFITMLAPMIWGTTYWVTTVMLPPESPLTTSVLRALPAGILLLLLVRQFPRGIWWGRIFLLGALNIGIFFYCLFVAAYRLPGGIAAILMAIQPIIVLALSYIMFKQPIRFMQILAGVIGIISIFLLVWHPVTSLDPIGILAGIAGAVSMACGIVLTKHWGMPPGVNLLGSTGWQLVFGGVILLPIALFSEGIPHVLSGMNIAGFLYLSLIGGLLAYVIWFRGIQRLPAVSISFIAFGSPLTATLLGIILLDESFSLAQIIGILGVTIAIVLAQKTSVSASKKLV</sequence>
<dbReference type="SUPFAM" id="SSF103481">
    <property type="entry name" value="Multidrug resistance efflux transporter EmrE"/>
    <property type="match status" value="2"/>
</dbReference>
<comment type="caution">
    <text evidence="1">The sequence shown here is derived from an EMBL/GenBank/DDBJ whole genome shotgun (WGS) entry which is preliminary data.</text>
</comment>
<dbReference type="InterPro" id="IPR000620">
    <property type="entry name" value="EamA_dom"/>
</dbReference>
<dbReference type="Proteomes" id="UP001548189">
    <property type="component" value="Unassembled WGS sequence"/>
</dbReference>
<organism evidence="1 2">
    <name type="scientific">Aliikangiella maris</name>
    <dbReference type="NCBI Taxonomy" id="3162458"/>
    <lineage>
        <taxon>Bacteria</taxon>
        <taxon>Pseudomonadati</taxon>
        <taxon>Pseudomonadota</taxon>
        <taxon>Gammaproteobacteria</taxon>
        <taxon>Oceanospirillales</taxon>
        <taxon>Pleioneaceae</taxon>
        <taxon>Aliikangiella</taxon>
    </lineage>
</organism>
<reference evidence="1 2" key="1">
    <citation type="submission" date="2024-06" db="EMBL/GenBank/DDBJ databases">
        <authorList>
            <person name="Li F."/>
        </authorList>
    </citation>
    <scope>NUCLEOTIDE SEQUENCE [LARGE SCALE GENOMIC DNA]</scope>
    <source>
        <strain evidence="1 2">GXAS 311</strain>
    </source>
</reference>
<proteinExistence type="predicted"/>
<evidence type="ECO:0000313" key="2">
    <source>
        <dbReference type="Proteomes" id="UP001548189"/>
    </source>
</evidence>
<dbReference type="InterPro" id="IPR037185">
    <property type="entry name" value="EmrE-like"/>
</dbReference>
<dbReference type="PANTHER" id="PTHR32322:SF2">
    <property type="entry name" value="EAMA DOMAIN-CONTAINING PROTEIN"/>
    <property type="match status" value="1"/>
</dbReference>